<sequence>MNQKLIAIDLDGTTLNANSELTQETIDTLHAVQKLGHKVAIVTGRPYRSSKEIYNQLNLGGPIVNFNGALCHNPSKPEWDGRYHITLDTELVLDLVAFNKTLPVDYLMVEGTELMYSNIAELPDCPYYPKDQKPLLIHPTTKLKEKPTAVALFSDLELQSEIKKKILHRYNNGIEVRTWGGSYPCLEVITSGIHKAKAVEHLSRYYDIQQEDILAFGDEDNDMEMIQYAGHGVAMKNGIDELKNVANAITPFTNDQNGLAKYLQDYFKL</sequence>
<name>C8NE83_9LACT</name>
<dbReference type="SFLD" id="SFLDS00003">
    <property type="entry name" value="Haloacid_Dehalogenase"/>
    <property type="match status" value="1"/>
</dbReference>
<dbReference type="RefSeq" id="WP_005605200.1">
    <property type="nucleotide sequence ID" value="NZ_CP102283.1"/>
</dbReference>
<dbReference type="HOGENOM" id="CLU_044146_1_1_9"/>
<dbReference type="CDD" id="cd07516">
    <property type="entry name" value="HAD_Pase"/>
    <property type="match status" value="1"/>
</dbReference>
<dbReference type="InterPro" id="IPR023214">
    <property type="entry name" value="HAD_sf"/>
</dbReference>
<dbReference type="PANTHER" id="PTHR10000">
    <property type="entry name" value="PHOSPHOSERINE PHOSPHATASE"/>
    <property type="match status" value="1"/>
</dbReference>
<dbReference type="Gene3D" id="3.40.50.1000">
    <property type="entry name" value="HAD superfamily/HAD-like"/>
    <property type="match status" value="1"/>
</dbReference>
<dbReference type="GeneID" id="78411506"/>
<dbReference type="SUPFAM" id="SSF56784">
    <property type="entry name" value="HAD-like"/>
    <property type="match status" value="1"/>
</dbReference>
<dbReference type="eggNOG" id="COG0561">
    <property type="taxonomic scope" value="Bacteria"/>
</dbReference>
<keyword evidence="1" id="KW-0378">Hydrolase</keyword>
<dbReference type="NCBIfam" id="TIGR01484">
    <property type="entry name" value="HAD-SF-IIB"/>
    <property type="match status" value="1"/>
</dbReference>
<dbReference type="Pfam" id="PF08282">
    <property type="entry name" value="Hydrolase_3"/>
    <property type="match status" value="1"/>
</dbReference>
<gene>
    <name evidence="1" type="primary">yitU</name>
    <name evidence="1" type="ORF">HMPREF0444_0228</name>
</gene>
<dbReference type="STRING" id="638301.HMPREF0444_0228"/>
<evidence type="ECO:0000313" key="2">
    <source>
        <dbReference type="Proteomes" id="UP000005926"/>
    </source>
</evidence>
<reference evidence="1 2" key="1">
    <citation type="submission" date="2009-08" db="EMBL/GenBank/DDBJ databases">
        <authorList>
            <person name="Muzny D."/>
            <person name="Qin X."/>
            <person name="Deng J."/>
            <person name="Jiang H."/>
            <person name="Liu Y."/>
            <person name="Qu J."/>
            <person name="Song X.-Z."/>
            <person name="Zhang L."/>
            <person name="Thornton R."/>
            <person name="Coyle M."/>
            <person name="Francisco L."/>
            <person name="Jackson L."/>
            <person name="Javaid M."/>
            <person name="Korchina V."/>
            <person name="Kovar C."/>
            <person name="Mata R."/>
            <person name="Mathew T."/>
            <person name="Ngo R."/>
            <person name="Nguyen L."/>
            <person name="Nguyen N."/>
            <person name="Okwuonu G."/>
            <person name="Ongeri F."/>
            <person name="Pham C."/>
            <person name="Simmons D."/>
            <person name="Wilczek-Boney K."/>
            <person name="Hale W."/>
            <person name="Jakkamsetti A."/>
            <person name="Pham P."/>
            <person name="Ruth R."/>
            <person name="San Lucas F."/>
            <person name="Warren J."/>
            <person name="Zhang J."/>
            <person name="Zhao Z."/>
            <person name="Zhou C."/>
            <person name="Zhu D."/>
            <person name="Lee S."/>
            <person name="Bess C."/>
            <person name="Blankenburg K."/>
            <person name="Forbes L."/>
            <person name="Fu Q."/>
            <person name="Gubbala S."/>
            <person name="Hirani K."/>
            <person name="Jayaseelan J.C."/>
            <person name="Lara F."/>
            <person name="Munidasa M."/>
            <person name="Palculict T."/>
            <person name="Patil S."/>
            <person name="Pu L.-L."/>
            <person name="Saada N."/>
            <person name="Tang L."/>
            <person name="Weissenberger G."/>
            <person name="Zhu Y."/>
            <person name="Hemphill L."/>
            <person name="Shang Y."/>
            <person name="Youmans B."/>
            <person name="Ayvaz T."/>
            <person name="Ross M."/>
            <person name="Santibanez J."/>
            <person name="Aqrawi P."/>
            <person name="Gross S."/>
            <person name="Joshi V."/>
            <person name="Fowler G."/>
            <person name="Nazareth L."/>
            <person name="Reid J."/>
            <person name="Worley K."/>
            <person name="Petrosino J."/>
            <person name="Highlander S."/>
            <person name="Gibbs R."/>
        </authorList>
    </citation>
    <scope>NUCLEOTIDE SEQUENCE [LARGE SCALE GENOMIC DNA]</scope>
    <source>
        <strain evidence="1 2">ATCC 49175</strain>
    </source>
</reference>
<dbReference type="Gene3D" id="3.30.1240.10">
    <property type="match status" value="1"/>
</dbReference>
<dbReference type="InterPro" id="IPR000150">
    <property type="entry name" value="Cof"/>
</dbReference>
<dbReference type="InterPro" id="IPR006379">
    <property type="entry name" value="HAD-SF_hydro_IIB"/>
</dbReference>
<dbReference type="GO" id="GO:0000287">
    <property type="term" value="F:magnesium ion binding"/>
    <property type="evidence" value="ECO:0007669"/>
    <property type="project" value="TreeGrafter"/>
</dbReference>
<keyword evidence="2" id="KW-1185">Reference proteome</keyword>
<dbReference type="PANTHER" id="PTHR10000:SF23">
    <property type="entry name" value="5-AMINO-6-(5-PHOSPHO-D-RIBITYLAMINO)URACIL PHOSPHATASE YITU"/>
    <property type="match status" value="1"/>
</dbReference>
<evidence type="ECO:0000313" key="1">
    <source>
        <dbReference type="EMBL" id="EEW37984.1"/>
    </source>
</evidence>
<dbReference type="NCBIfam" id="TIGR00099">
    <property type="entry name" value="Cof-subfamily"/>
    <property type="match status" value="1"/>
</dbReference>
<dbReference type="GO" id="GO:0016791">
    <property type="term" value="F:phosphatase activity"/>
    <property type="evidence" value="ECO:0007669"/>
    <property type="project" value="UniProtKB-ARBA"/>
</dbReference>
<dbReference type="GO" id="GO:0005829">
    <property type="term" value="C:cytosol"/>
    <property type="evidence" value="ECO:0007669"/>
    <property type="project" value="TreeGrafter"/>
</dbReference>
<dbReference type="AlphaFoldDB" id="C8NE83"/>
<comment type="caution">
    <text evidence="1">The sequence shown here is derived from an EMBL/GenBank/DDBJ whole genome shotgun (WGS) entry which is preliminary data.</text>
</comment>
<accession>C8NE83</accession>
<dbReference type="Proteomes" id="UP000005926">
    <property type="component" value="Unassembled WGS sequence"/>
</dbReference>
<proteinExistence type="predicted"/>
<dbReference type="SFLD" id="SFLDG01140">
    <property type="entry name" value="C2.B:_Phosphomannomutase_and_P"/>
    <property type="match status" value="1"/>
</dbReference>
<dbReference type="EMBL" id="ACKZ01000008">
    <property type="protein sequence ID" value="EEW37984.1"/>
    <property type="molecule type" value="Genomic_DNA"/>
</dbReference>
<protein>
    <submittedName>
        <fullName evidence="1">Cof-like hydrolase</fullName>
    </submittedName>
</protein>
<organism evidence="1 2">
    <name type="scientific">Granulicatella adiacens ATCC 49175</name>
    <dbReference type="NCBI Taxonomy" id="638301"/>
    <lineage>
        <taxon>Bacteria</taxon>
        <taxon>Bacillati</taxon>
        <taxon>Bacillota</taxon>
        <taxon>Bacilli</taxon>
        <taxon>Lactobacillales</taxon>
        <taxon>Carnobacteriaceae</taxon>
        <taxon>Granulicatella</taxon>
    </lineage>
</organism>
<dbReference type="InterPro" id="IPR036412">
    <property type="entry name" value="HAD-like_sf"/>
</dbReference>